<dbReference type="GO" id="GO:0004077">
    <property type="term" value="F:biotin--[biotin carboxyl-carrier protein] ligase activity"/>
    <property type="evidence" value="ECO:0007669"/>
    <property type="project" value="UniProtKB-EC"/>
</dbReference>
<evidence type="ECO:0000259" key="5">
    <source>
        <dbReference type="PROSITE" id="PS51733"/>
    </source>
</evidence>
<organism evidence="6 7">
    <name type="scientific">Succinivibrio dextrinosolvens</name>
    <dbReference type="NCBI Taxonomy" id="83771"/>
    <lineage>
        <taxon>Bacteria</taxon>
        <taxon>Pseudomonadati</taxon>
        <taxon>Pseudomonadota</taxon>
        <taxon>Gammaproteobacteria</taxon>
        <taxon>Aeromonadales</taxon>
        <taxon>Succinivibrionaceae</taxon>
        <taxon>Succinivibrio</taxon>
    </lineage>
</organism>
<dbReference type="InterPro" id="IPR004143">
    <property type="entry name" value="BPL_LPL_catalytic"/>
</dbReference>
<evidence type="ECO:0000256" key="4">
    <source>
        <dbReference type="ARBA" id="ARBA00047846"/>
    </source>
</evidence>
<keyword evidence="7" id="KW-1185">Reference proteome</keyword>
<dbReference type="CDD" id="cd16442">
    <property type="entry name" value="BPL"/>
    <property type="match status" value="1"/>
</dbReference>
<dbReference type="EC" id="6.3.4.15" evidence="3"/>
<gene>
    <name evidence="6" type="ORF">SAMN04487865_11087</name>
</gene>
<dbReference type="RefSeq" id="WP_074841903.1">
    <property type="nucleotide sequence ID" value="NZ_CP047056.1"/>
</dbReference>
<evidence type="ECO:0000256" key="1">
    <source>
        <dbReference type="ARBA" id="ARBA00022598"/>
    </source>
</evidence>
<dbReference type="PANTHER" id="PTHR12835:SF5">
    <property type="entry name" value="BIOTIN--PROTEIN LIGASE"/>
    <property type="match status" value="1"/>
</dbReference>
<keyword evidence="1 6" id="KW-0436">Ligase</keyword>
<reference evidence="6 7" key="1">
    <citation type="submission" date="2016-10" db="EMBL/GenBank/DDBJ databases">
        <authorList>
            <person name="Varghese N."/>
            <person name="Submissions S."/>
        </authorList>
    </citation>
    <scope>NUCLEOTIDE SEQUENCE [LARGE SCALE GENOMIC DNA]</scope>
    <source>
        <strain evidence="6 7">22B</strain>
    </source>
</reference>
<dbReference type="Gene3D" id="2.30.30.100">
    <property type="match status" value="1"/>
</dbReference>
<dbReference type="Pfam" id="PF03099">
    <property type="entry name" value="BPL_LplA_LipB"/>
    <property type="match status" value="1"/>
</dbReference>
<dbReference type="AlphaFoldDB" id="A0A662ZD90"/>
<protein>
    <recommendedName>
        <fullName evidence="3">biotin--[biotin carboxyl-carrier protein] ligase</fullName>
        <ecNumber evidence="3">6.3.4.15</ecNumber>
    </recommendedName>
</protein>
<evidence type="ECO:0000313" key="7">
    <source>
        <dbReference type="Proteomes" id="UP000243374"/>
    </source>
</evidence>
<evidence type="ECO:0000313" key="6">
    <source>
        <dbReference type="EMBL" id="SFK54971.1"/>
    </source>
</evidence>
<evidence type="ECO:0000256" key="2">
    <source>
        <dbReference type="ARBA" id="ARBA00023267"/>
    </source>
</evidence>
<dbReference type="Pfam" id="PF02237">
    <property type="entry name" value="BPL_C"/>
    <property type="match status" value="1"/>
</dbReference>
<dbReference type="GO" id="GO:0005737">
    <property type="term" value="C:cytoplasm"/>
    <property type="evidence" value="ECO:0007669"/>
    <property type="project" value="TreeGrafter"/>
</dbReference>
<dbReference type="OrthoDB" id="9807064at2"/>
<dbReference type="Gene3D" id="3.30.930.10">
    <property type="entry name" value="Bira Bifunctional Protein, Domain 2"/>
    <property type="match status" value="1"/>
</dbReference>
<sequence>MGKPLDILKIIKLLNNAPDLTLDKSLLMTALDASEEDLFSLVKNLSVYSDVIIFENDKFHLKDKVDLLDDMSIFKRVEGSGRIAILDTVDSTNTFMIKNASMLASGDVVIAEIQSDGRGSRGGKWHSGLGKQLTLSVCYIFDSFDKLQGLSVGIGVATAISIERFGFENVLLKWPNDVYLDTLKVGGILIETVPYKNKVKAIIGVGLNVYDDDFGELTRDYGSMYKEKPENFKRNDLAAALINNIKKTCEDFNNGSKRMIFESFKARDEMLGKMIQVDNVQGTFVGRAAGIDNTGALLLAQDDKKISIRSGHITYLKDQ</sequence>
<dbReference type="PANTHER" id="PTHR12835">
    <property type="entry name" value="BIOTIN PROTEIN LIGASE"/>
    <property type="match status" value="1"/>
</dbReference>
<name>A0A662ZD90_9GAMM</name>
<dbReference type="InterPro" id="IPR004408">
    <property type="entry name" value="Biotin_CoA_COase_ligase"/>
</dbReference>
<keyword evidence="2" id="KW-0092">Biotin</keyword>
<dbReference type="InterPro" id="IPR045864">
    <property type="entry name" value="aa-tRNA-synth_II/BPL/LPL"/>
</dbReference>
<accession>A0A662ZD90</accession>
<dbReference type="PROSITE" id="PS51733">
    <property type="entry name" value="BPL_LPL_CATALYTIC"/>
    <property type="match status" value="1"/>
</dbReference>
<dbReference type="Proteomes" id="UP000243374">
    <property type="component" value="Unassembled WGS sequence"/>
</dbReference>
<comment type="catalytic activity">
    <reaction evidence="4">
        <text>biotin + L-lysyl-[protein] + ATP = N(6)-biotinyl-L-lysyl-[protein] + AMP + diphosphate + H(+)</text>
        <dbReference type="Rhea" id="RHEA:11756"/>
        <dbReference type="Rhea" id="RHEA-COMP:9752"/>
        <dbReference type="Rhea" id="RHEA-COMP:10505"/>
        <dbReference type="ChEBI" id="CHEBI:15378"/>
        <dbReference type="ChEBI" id="CHEBI:29969"/>
        <dbReference type="ChEBI" id="CHEBI:30616"/>
        <dbReference type="ChEBI" id="CHEBI:33019"/>
        <dbReference type="ChEBI" id="CHEBI:57586"/>
        <dbReference type="ChEBI" id="CHEBI:83144"/>
        <dbReference type="ChEBI" id="CHEBI:456215"/>
        <dbReference type="EC" id="6.3.4.15"/>
    </reaction>
</comment>
<dbReference type="SUPFAM" id="SSF55681">
    <property type="entry name" value="Class II aaRS and biotin synthetases"/>
    <property type="match status" value="1"/>
</dbReference>
<feature type="domain" description="BPL/LPL catalytic" evidence="5">
    <location>
        <begin position="68"/>
        <end position="253"/>
    </location>
</feature>
<dbReference type="NCBIfam" id="TIGR00121">
    <property type="entry name" value="birA_ligase"/>
    <property type="match status" value="1"/>
</dbReference>
<dbReference type="InterPro" id="IPR003142">
    <property type="entry name" value="BPL_C"/>
</dbReference>
<proteinExistence type="predicted"/>
<evidence type="ECO:0000256" key="3">
    <source>
        <dbReference type="ARBA" id="ARBA00024227"/>
    </source>
</evidence>
<dbReference type="EMBL" id="FOSF01000108">
    <property type="protein sequence ID" value="SFK54971.1"/>
    <property type="molecule type" value="Genomic_DNA"/>
</dbReference>